<dbReference type="AlphaFoldDB" id="A0A1J7JXR6"/>
<evidence type="ECO:0000256" key="9">
    <source>
        <dbReference type="ARBA" id="ARBA00022989"/>
    </source>
</evidence>
<dbReference type="STRING" id="1408157.A0A1J7JXR6"/>
<sequence length="443" mass="48442">MYFGPSRYKYPKQDATPDEKRVSVQVLVLGDLGRSPRMTYHALSIAKHGGRVDLIGYLENPLYSAVSEHPNITIHALPPPPKKPASLPFLLFAPWKVLLQIYHLTQLLTYGLPPSRWLLVQNPPSIPTLLVAALVCKARHTALMIDWHNYGWTILSSTRLGGASHPLVSVAKAYECLLGRLGTYNLTVTDAMARQLREPPYSIASPTMTVHDRPAAVFRPLDDASRRGEALTSLFRQSMITNKLLPSVVDGATRLLVSSTSWTPDEDFGLLLDALVEYASHSGPEAALPPLLVIITGKGPQKAMYLDRIHTLTKAGRLPNVTVESVFLPFADYATLLSCAELGVCLHRSSSGVDLPMKVVDMFGAGLPVAAYSGYESFGELVREGDNGCGFETADELADILRRLLGQGGRGELDVLRRGAVREGSRRWDEEWDGTVGPILGLV</sequence>
<protein>
    <recommendedName>
        <fullName evidence="4">Chitobiosyldiphosphodolichol beta-mannosyltransferase</fullName>
        <ecNumber evidence="3">2.4.1.142</ecNumber>
    </recommendedName>
</protein>
<dbReference type="Proteomes" id="UP000182658">
    <property type="component" value="Unassembled WGS sequence"/>
</dbReference>
<gene>
    <name evidence="12" type="ORF">CONLIGDRAFT_571170</name>
</gene>
<dbReference type="InterPro" id="IPR026051">
    <property type="entry name" value="ALG1-like"/>
</dbReference>
<dbReference type="InParanoid" id="A0A1J7JXR6"/>
<dbReference type="PANTHER" id="PTHR13036">
    <property type="entry name" value="BETA1,4 MANNOSYLTRANSFERASE"/>
    <property type="match status" value="1"/>
</dbReference>
<evidence type="ECO:0000313" key="12">
    <source>
        <dbReference type="EMBL" id="OIW32602.1"/>
    </source>
</evidence>
<dbReference type="GO" id="GO:0004578">
    <property type="term" value="F:chitobiosyldiphosphodolichol beta-mannosyltransferase activity"/>
    <property type="evidence" value="ECO:0007669"/>
    <property type="project" value="UniProtKB-EC"/>
</dbReference>
<keyword evidence="5" id="KW-0328">Glycosyltransferase</keyword>
<evidence type="ECO:0000256" key="1">
    <source>
        <dbReference type="ARBA" id="ARBA00004389"/>
    </source>
</evidence>
<reference evidence="12 13" key="1">
    <citation type="submission" date="2016-10" db="EMBL/GenBank/DDBJ databases">
        <title>Draft genome sequence of Coniochaeta ligniaria NRRL30616, a lignocellulolytic fungus for bioabatement of inhibitors in plant biomass hydrolysates.</title>
        <authorList>
            <consortium name="DOE Joint Genome Institute"/>
            <person name="Jimenez D.J."/>
            <person name="Hector R.E."/>
            <person name="Riley R."/>
            <person name="Sun H."/>
            <person name="Grigoriev I.V."/>
            <person name="Van Elsas J.D."/>
            <person name="Nichols N.N."/>
        </authorList>
    </citation>
    <scope>NUCLEOTIDE SEQUENCE [LARGE SCALE GENOMIC DNA]</scope>
    <source>
        <strain evidence="12 13">NRRL 30616</strain>
    </source>
</reference>
<keyword evidence="6" id="KW-0808">Transferase</keyword>
<accession>A0A1J7JXR6</accession>
<evidence type="ECO:0000256" key="2">
    <source>
        <dbReference type="ARBA" id="ARBA00004922"/>
    </source>
</evidence>
<comment type="subcellular location">
    <subcellularLocation>
        <location evidence="1">Endoplasmic reticulum membrane</location>
        <topology evidence="1">Single-pass membrane protein</topology>
    </subcellularLocation>
</comment>
<comment type="pathway">
    <text evidence="2">Protein modification; protein glycosylation.</text>
</comment>
<keyword evidence="13" id="KW-1185">Reference proteome</keyword>
<evidence type="ECO:0000256" key="6">
    <source>
        <dbReference type="ARBA" id="ARBA00022679"/>
    </source>
</evidence>
<dbReference type="EMBL" id="KV875095">
    <property type="protein sequence ID" value="OIW32602.1"/>
    <property type="molecule type" value="Genomic_DNA"/>
</dbReference>
<proteinExistence type="predicted"/>
<comment type="function">
    <text evidence="11">Participates in the formation of the lipid-linked precursor oligosaccharide for N-glycosylation. Involved in assembling the dolichol-pyrophosphate-GlcNAc(2)-Man(5) intermediate on the cytoplasmic surface of the ER.</text>
</comment>
<keyword evidence="9" id="KW-1133">Transmembrane helix</keyword>
<dbReference type="PANTHER" id="PTHR13036:SF0">
    <property type="entry name" value="CHITOBIOSYLDIPHOSPHODOLICHOL BETA-MANNOSYLTRANSFERASE"/>
    <property type="match status" value="1"/>
</dbReference>
<keyword evidence="10" id="KW-0472">Membrane</keyword>
<keyword evidence="7" id="KW-0812">Transmembrane</keyword>
<evidence type="ECO:0000313" key="13">
    <source>
        <dbReference type="Proteomes" id="UP000182658"/>
    </source>
</evidence>
<evidence type="ECO:0000256" key="3">
    <source>
        <dbReference type="ARBA" id="ARBA00012611"/>
    </source>
</evidence>
<evidence type="ECO:0000256" key="7">
    <source>
        <dbReference type="ARBA" id="ARBA00022692"/>
    </source>
</evidence>
<evidence type="ECO:0000256" key="11">
    <source>
        <dbReference type="ARBA" id="ARBA00024899"/>
    </source>
</evidence>
<name>A0A1J7JXR6_9PEZI</name>
<evidence type="ECO:0000256" key="8">
    <source>
        <dbReference type="ARBA" id="ARBA00022824"/>
    </source>
</evidence>
<dbReference type="Gene3D" id="3.40.50.2000">
    <property type="entry name" value="Glycogen Phosphorylase B"/>
    <property type="match status" value="1"/>
</dbReference>
<dbReference type="OrthoDB" id="614844at2759"/>
<evidence type="ECO:0000256" key="5">
    <source>
        <dbReference type="ARBA" id="ARBA00022676"/>
    </source>
</evidence>
<evidence type="ECO:0000256" key="4">
    <source>
        <dbReference type="ARBA" id="ARBA00015841"/>
    </source>
</evidence>
<dbReference type="FunFam" id="3.40.50.2000:FF:000162">
    <property type="entry name" value="Beta-1,4-mannosyltransferase (Alg1), putative"/>
    <property type="match status" value="1"/>
</dbReference>
<dbReference type="SUPFAM" id="SSF53756">
    <property type="entry name" value="UDP-Glycosyltransferase/glycogen phosphorylase"/>
    <property type="match status" value="1"/>
</dbReference>
<keyword evidence="8" id="KW-0256">Endoplasmic reticulum</keyword>
<dbReference type="FunCoup" id="A0A1J7JXR6">
    <property type="interactions" value="883"/>
</dbReference>
<dbReference type="EC" id="2.4.1.142" evidence="3"/>
<dbReference type="GO" id="GO:0005789">
    <property type="term" value="C:endoplasmic reticulum membrane"/>
    <property type="evidence" value="ECO:0007669"/>
    <property type="project" value="UniProtKB-SubCell"/>
</dbReference>
<evidence type="ECO:0000256" key="10">
    <source>
        <dbReference type="ARBA" id="ARBA00023136"/>
    </source>
</evidence>
<organism evidence="12 13">
    <name type="scientific">Coniochaeta ligniaria NRRL 30616</name>
    <dbReference type="NCBI Taxonomy" id="1408157"/>
    <lineage>
        <taxon>Eukaryota</taxon>
        <taxon>Fungi</taxon>
        <taxon>Dikarya</taxon>
        <taxon>Ascomycota</taxon>
        <taxon>Pezizomycotina</taxon>
        <taxon>Sordariomycetes</taxon>
        <taxon>Sordariomycetidae</taxon>
        <taxon>Coniochaetales</taxon>
        <taxon>Coniochaetaceae</taxon>
        <taxon>Coniochaeta</taxon>
    </lineage>
</organism>